<organism evidence="5 6">
    <name type="scientific">Desulfoferula mesophila</name>
    <dbReference type="NCBI Taxonomy" id="3058419"/>
    <lineage>
        <taxon>Bacteria</taxon>
        <taxon>Pseudomonadati</taxon>
        <taxon>Thermodesulfobacteriota</taxon>
        <taxon>Desulfarculia</taxon>
        <taxon>Desulfarculales</taxon>
        <taxon>Desulfarculaceae</taxon>
        <taxon>Desulfoferula</taxon>
    </lineage>
</organism>
<dbReference type="InterPro" id="IPR042099">
    <property type="entry name" value="ANL_N_sf"/>
</dbReference>
<dbReference type="Proteomes" id="UP001366166">
    <property type="component" value="Chromosome"/>
</dbReference>
<dbReference type="SUPFAM" id="SSF56801">
    <property type="entry name" value="Acetyl-CoA synthetase-like"/>
    <property type="match status" value="1"/>
</dbReference>
<dbReference type="Pfam" id="PF00501">
    <property type="entry name" value="AMP-binding"/>
    <property type="match status" value="1"/>
</dbReference>
<dbReference type="GO" id="GO:0006631">
    <property type="term" value="P:fatty acid metabolic process"/>
    <property type="evidence" value="ECO:0007669"/>
    <property type="project" value="TreeGrafter"/>
</dbReference>
<feature type="domain" description="AMP-binding enzyme C-terminal" evidence="4">
    <location>
        <begin position="429"/>
        <end position="509"/>
    </location>
</feature>
<name>A0AAU9F0B8_9BACT</name>
<evidence type="ECO:0000313" key="6">
    <source>
        <dbReference type="Proteomes" id="UP001366166"/>
    </source>
</evidence>
<evidence type="ECO:0000313" key="5">
    <source>
        <dbReference type="EMBL" id="BEQ13377.1"/>
    </source>
</evidence>
<dbReference type="RefSeq" id="WP_338605024.1">
    <property type="nucleotide sequence ID" value="NZ_AP028679.1"/>
</dbReference>
<comment type="similarity">
    <text evidence="1">Belongs to the ATP-dependent AMP-binding enzyme family.</text>
</comment>
<dbReference type="GO" id="GO:0031956">
    <property type="term" value="F:medium-chain fatty acid-CoA ligase activity"/>
    <property type="evidence" value="ECO:0007669"/>
    <property type="project" value="TreeGrafter"/>
</dbReference>
<evidence type="ECO:0000259" key="4">
    <source>
        <dbReference type="Pfam" id="PF13193"/>
    </source>
</evidence>
<dbReference type="InterPro" id="IPR020845">
    <property type="entry name" value="AMP-binding_CS"/>
</dbReference>
<keyword evidence="2 5" id="KW-0436">Ligase</keyword>
<feature type="domain" description="AMP-dependent synthetase/ligase" evidence="3">
    <location>
        <begin position="13"/>
        <end position="379"/>
    </location>
</feature>
<sequence>MNRWLTVADILRVNAIKFPDKEGVADLNRSLTFKEYNERCCRLANALGDLGLKKGDRIAMLAYNCLEWMEFYGACAKGGFVAVPIMFRLTPVEYTYILNNAEVSAIIVEKPFAADVTDAKPDFETIKDKGYIYMGEGDAPAGYTHLEELMAAGSPEEPATKVYDEDTWIIMYTSGTTGRPKGVVRTHESLAGKYWTNIAAMGYDRDDRGLLVMPMCHINSVFYSFVFTCLGATALVYNSVSFDPEHMIKTLSEFGITFTSLVPTHYIMMLALPEEVKAKYNVDCVKKLLISSAPARRDLKLSIMDYFVNSQLYEAYGSTEAGLVTLLLPSEQFDKLGSIGREIPGTDVIKLLDEDKKEVPVGEVGELYSRGPAMFSEYWKLPEVTKDAFVGDFFSAGDMAYMDDEGYYYLVDRKKNMIITGGENVYPSEVEDCLGGHSAVKDVAVIGVPDDKWGESVTAVVITHQGYEPGEELAKELSEFTKGKIAGFKRPKNIYFVAEEEMPRTGTGKILHRVLRDRYGHWSDK</sequence>
<dbReference type="InterPro" id="IPR045851">
    <property type="entry name" value="AMP-bd_C_sf"/>
</dbReference>
<protein>
    <submittedName>
        <fullName evidence="5">Long-chain-fatty-acid--CoA ligase</fullName>
    </submittedName>
</protein>
<reference evidence="6" key="1">
    <citation type="journal article" date="2023" name="Arch. Microbiol.">
        <title>Desulfoferula mesophilus gen. nov. sp. nov., a mesophilic sulfate-reducing bacterium isolated from a brackish lake sediment.</title>
        <authorList>
            <person name="Watanabe T."/>
            <person name="Yabe T."/>
            <person name="Tsuji J.M."/>
            <person name="Fukui M."/>
        </authorList>
    </citation>
    <scope>NUCLEOTIDE SEQUENCE [LARGE SCALE GENOMIC DNA]</scope>
    <source>
        <strain evidence="6">12FAK</strain>
    </source>
</reference>
<dbReference type="AlphaFoldDB" id="A0AAU9F0B8"/>
<dbReference type="InterPro" id="IPR025110">
    <property type="entry name" value="AMP-bd_C"/>
</dbReference>
<dbReference type="PANTHER" id="PTHR43201:SF5">
    <property type="entry name" value="MEDIUM-CHAIN ACYL-COA LIGASE ACSF2, MITOCHONDRIAL"/>
    <property type="match status" value="1"/>
</dbReference>
<dbReference type="KEGG" id="dmp:FAK_04430"/>
<dbReference type="PROSITE" id="PS00455">
    <property type="entry name" value="AMP_BINDING"/>
    <property type="match status" value="1"/>
</dbReference>
<dbReference type="Pfam" id="PF13193">
    <property type="entry name" value="AMP-binding_C"/>
    <property type="match status" value="1"/>
</dbReference>
<proteinExistence type="inferred from homology"/>
<keyword evidence="6" id="KW-1185">Reference proteome</keyword>
<gene>
    <name evidence="5" type="ORF">FAK_04430</name>
</gene>
<evidence type="ECO:0000259" key="3">
    <source>
        <dbReference type="Pfam" id="PF00501"/>
    </source>
</evidence>
<evidence type="ECO:0000256" key="2">
    <source>
        <dbReference type="ARBA" id="ARBA00022598"/>
    </source>
</evidence>
<accession>A0AAU9F0B8</accession>
<dbReference type="PANTHER" id="PTHR43201">
    <property type="entry name" value="ACYL-COA SYNTHETASE"/>
    <property type="match status" value="1"/>
</dbReference>
<dbReference type="EMBL" id="AP028679">
    <property type="protein sequence ID" value="BEQ13377.1"/>
    <property type="molecule type" value="Genomic_DNA"/>
</dbReference>
<dbReference type="Gene3D" id="3.40.50.12780">
    <property type="entry name" value="N-terminal domain of ligase-like"/>
    <property type="match status" value="1"/>
</dbReference>
<dbReference type="InterPro" id="IPR000873">
    <property type="entry name" value="AMP-dep_synth/lig_dom"/>
</dbReference>
<evidence type="ECO:0000256" key="1">
    <source>
        <dbReference type="ARBA" id="ARBA00006432"/>
    </source>
</evidence>
<dbReference type="Gene3D" id="3.30.300.30">
    <property type="match status" value="1"/>
</dbReference>